<dbReference type="RefSeq" id="WP_225272710.1">
    <property type="nucleotide sequence ID" value="NZ_CP084058.1"/>
</dbReference>
<reference evidence="1" key="1">
    <citation type="submission" date="2016-04" db="EMBL/GenBank/DDBJ databases">
        <authorList>
            <person name="Evans L.H."/>
            <person name="Alamgir A."/>
            <person name="Owens N."/>
            <person name="Weber N.D."/>
            <person name="Virtaneva K."/>
            <person name="Barbian K."/>
            <person name="Babar A."/>
            <person name="Rosenke K."/>
        </authorList>
    </citation>
    <scope>NUCLEOTIDE SEQUENCE</scope>
    <source>
        <strain evidence="1">Nono1</strain>
    </source>
</reference>
<proteinExistence type="predicted"/>
<dbReference type="AlphaFoldDB" id="A0A1M4E424"/>
<accession>A0A1M4E424</accession>
<dbReference type="EMBL" id="LT559118">
    <property type="protein sequence ID" value="SBO93520.1"/>
    <property type="molecule type" value="Genomic_DNA"/>
</dbReference>
<protein>
    <submittedName>
        <fullName evidence="1">Uncharacterized protein</fullName>
    </submittedName>
</protein>
<evidence type="ECO:0000313" key="1">
    <source>
        <dbReference type="EMBL" id="SBO93520.1"/>
    </source>
</evidence>
<sequence length="137" mass="14871">MSLTRIILSSGRTIELSELRLSSTYSGLLEGYPCKPVNDMQIAALLRTAEGPTPVHLIPPTLQHPGQRAGAFGPVEVLPAVACIGAFRSTPVAPDHDPVLYRSALTVVWFQDTPTVPAADSALRDLRWEDLAQDREL</sequence>
<organism evidence="1">
    <name type="scientific">Nonomuraea gerenzanensis</name>
    <dbReference type="NCBI Taxonomy" id="93944"/>
    <lineage>
        <taxon>Bacteria</taxon>
        <taxon>Bacillati</taxon>
        <taxon>Actinomycetota</taxon>
        <taxon>Actinomycetes</taxon>
        <taxon>Streptosporangiales</taxon>
        <taxon>Streptosporangiaceae</taxon>
        <taxon>Nonomuraea</taxon>
    </lineage>
</organism>
<gene>
    <name evidence="1" type="ORF">BN4615_P3034</name>
</gene>
<name>A0A1M4E424_9ACTN</name>